<dbReference type="InterPro" id="IPR039421">
    <property type="entry name" value="Type_1_exporter"/>
</dbReference>
<feature type="transmembrane region" description="Helical" evidence="10">
    <location>
        <begin position="315"/>
        <end position="340"/>
    </location>
</feature>
<organism evidence="13 14">
    <name type="scientific">Clostridium thailandense</name>
    <dbReference type="NCBI Taxonomy" id="2794346"/>
    <lineage>
        <taxon>Bacteria</taxon>
        <taxon>Bacillati</taxon>
        <taxon>Bacillota</taxon>
        <taxon>Clostridia</taxon>
        <taxon>Eubacteriales</taxon>
        <taxon>Clostridiaceae</taxon>
        <taxon>Clostridium</taxon>
    </lineage>
</organism>
<dbReference type="InterPro" id="IPR022515">
    <property type="entry name" value="NHPM_micro_ABC2"/>
</dbReference>
<dbReference type="GO" id="GO:0008234">
    <property type="term" value="F:cysteine-type peptidase activity"/>
    <property type="evidence" value="ECO:0007669"/>
    <property type="project" value="UniProtKB-KW"/>
</dbReference>
<dbReference type="AlphaFoldDB" id="A0A949TWY3"/>
<dbReference type="PROSITE" id="PS50893">
    <property type="entry name" value="ABC_TRANSPORTER_2"/>
    <property type="match status" value="1"/>
</dbReference>
<dbReference type="InterPro" id="IPR003593">
    <property type="entry name" value="AAA+_ATPase"/>
</dbReference>
<dbReference type="InterPro" id="IPR017871">
    <property type="entry name" value="ABC_transporter-like_CS"/>
</dbReference>
<feature type="domain" description="ABC transporter" evidence="11">
    <location>
        <begin position="490"/>
        <end position="723"/>
    </location>
</feature>
<dbReference type="NCBIfam" id="TIGR03797">
    <property type="entry name" value="NHLM_micro_ABC2"/>
    <property type="match status" value="1"/>
</dbReference>
<keyword evidence="8 10" id="KW-1133">Transmembrane helix</keyword>
<keyword evidence="14" id="KW-1185">Reference proteome</keyword>
<keyword evidence="4 10" id="KW-0812">Transmembrane</keyword>
<dbReference type="RefSeq" id="WP_218319493.1">
    <property type="nucleotide sequence ID" value="NZ_JAEEGC010000025.1"/>
</dbReference>
<dbReference type="EMBL" id="JAEEGC010000025">
    <property type="protein sequence ID" value="MBV7272458.1"/>
    <property type="molecule type" value="Genomic_DNA"/>
</dbReference>
<keyword evidence="6" id="KW-0645">Protease</keyword>
<protein>
    <submittedName>
        <fullName evidence="13">NHLP bacteriocin export ABC transporter permease/ATPase subunit</fullName>
    </submittedName>
</protein>
<evidence type="ECO:0000256" key="4">
    <source>
        <dbReference type="ARBA" id="ARBA00022692"/>
    </source>
</evidence>
<keyword evidence="5" id="KW-0547">Nucleotide-binding</keyword>
<dbReference type="PROSITE" id="PS00211">
    <property type="entry name" value="ABC_TRANSPORTER_1"/>
    <property type="match status" value="1"/>
</dbReference>
<dbReference type="GO" id="GO:0016887">
    <property type="term" value="F:ATP hydrolysis activity"/>
    <property type="evidence" value="ECO:0007669"/>
    <property type="project" value="InterPro"/>
</dbReference>
<dbReference type="GO" id="GO:0005524">
    <property type="term" value="F:ATP binding"/>
    <property type="evidence" value="ECO:0007669"/>
    <property type="project" value="UniProtKB-KW"/>
</dbReference>
<feature type="transmembrane region" description="Helical" evidence="10">
    <location>
        <begin position="180"/>
        <end position="200"/>
    </location>
</feature>
<comment type="caution">
    <text evidence="13">The sequence shown here is derived from an EMBL/GenBank/DDBJ whole genome shotgun (WGS) entry which is preliminary data.</text>
</comment>
<dbReference type="InterPro" id="IPR003439">
    <property type="entry name" value="ABC_transporter-like_ATP-bd"/>
</dbReference>
<evidence type="ECO:0000256" key="5">
    <source>
        <dbReference type="ARBA" id="ARBA00022741"/>
    </source>
</evidence>
<keyword evidence="6" id="KW-0378">Hydrolase</keyword>
<dbReference type="GO" id="GO:0034040">
    <property type="term" value="F:ATPase-coupled lipid transmembrane transporter activity"/>
    <property type="evidence" value="ECO:0007669"/>
    <property type="project" value="TreeGrafter"/>
</dbReference>
<feature type="transmembrane region" description="Helical" evidence="10">
    <location>
        <begin position="399"/>
        <end position="420"/>
    </location>
</feature>
<dbReference type="GO" id="GO:0140359">
    <property type="term" value="F:ABC-type transporter activity"/>
    <property type="evidence" value="ECO:0007669"/>
    <property type="project" value="InterPro"/>
</dbReference>
<accession>A0A949TWY3</accession>
<dbReference type="FunFam" id="3.40.50.300:FF:000299">
    <property type="entry name" value="ABC transporter ATP-binding protein/permease"/>
    <property type="match status" value="1"/>
</dbReference>
<dbReference type="PANTHER" id="PTHR24221">
    <property type="entry name" value="ATP-BINDING CASSETTE SUB-FAMILY B"/>
    <property type="match status" value="1"/>
</dbReference>
<dbReference type="PANTHER" id="PTHR24221:SF654">
    <property type="entry name" value="ATP-BINDING CASSETTE SUB-FAMILY B MEMBER 6"/>
    <property type="match status" value="1"/>
</dbReference>
<evidence type="ECO:0000313" key="13">
    <source>
        <dbReference type="EMBL" id="MBV7272458.1"/>
    </source>
</evidence>
<dbReference type="SMART" id="SM00382">
    <property type="entry name" value="AAA"/>
    <property type="match status" value="1"/>
</dbReference>
<evidence type="ECO:0000256" key="10">
    <source>
        <dbReference type="SAM" id="Phobius"/>
    </source>
</evidence>
<evidence type="ECO:0000256" key="2">
    <source>
        <dbReference type="ARBA" id="ARBA00022448"/>
    </source>
</evidence>
<reference evidence="13" key="1">
    <citation type="submission" date="2020-12" db="EMBL/GenBank/DDBJ databases">
        <title>Clostridium thailandense sp. nov., a novel acetogenic bacterium isolated from peat land soil in Thailand.</title>
        <authorList>
            <person name="Chaikitkaew S."/>
            <person name="Birkeland N.K."/>
        </authorList>
    </citation>
    <scope>NUCLEOTIDE SEQUENCE</scope>
    <source>
        <strain evidence="13">PL3</strain>
    </source>
</reference>
<keyword evidence="7" id="KW-0067">ATP-binding</keyword>
<dbReference type="PROSITE" id="PS50929">
    <property type="entry name" value="ABC_TM1F"/>
    <property type="match status" value="1"/>
</dbReference>
<sequence>MSFNIFDDQIKQRREMDQELFEGAFCHLSDIIKQKSHSTSDAVSEEEAKVAISEVLKLLGAVIPEVPESIKDINAQMEYMLRPSGVMRRRVELVGFWWKDAIGIMLGSTIDGKTIVLKPSKILGYEYTDPKTNKVVKVNKKTAKDINTDAFVFYRPFPAKKLSIVDLGIYMLKSINLSDIVLILGSSLLVSLLGLFLPYMNKQIYESVIPSGTKSDVFPVAALLMGAVIASTLFGVIKSIVLGKFRDKLNMSIESAAMMRLFSLPATFFRDYSAGELSNRLMNINSLCNTISDAVLTTGLTAVFSLVYIAQMASFAPALVAPGMLIILISLIFSVLTTFVQLKVSRNQMKISAKLSGMVFALFSGIQKIKLAGAEKRAFAKWAEVYKQEGRLRYSPPMLLRLNATISGAISFGGSIFLYYSAVVNKLSVADYIAFNTAYGSVSGAIMSLSGVALTAATIKPIIEMVKPILDTVPELTESRKIVTALSGSIEINNLTFRYDKDGPAIIDNLSLKIRPGEYVAVVGKTGCGKSTLMRLLLGFEKAETGAIYYDGQDIEKLDVRSVRQCIGVDLQNGKLFSGDIFSNIIVTAPWKTLDDAWEAARMAGMEEDIKAMPMGMHTMLSEGSGGISGGQKQRLLIARAIVSKPKILFFDEATSALDNITQKKVSDSISELKCTRLVIAHRLSTIRHCNRIIVLKNGKVVEEGDYDKLMEKKGLFYEMAVRQTVD</sequence>
<dbReference type="Proteomes" id="UP000694308">
    <property type="component" value="Unassembled WGS sequence"/>
</dbReference>
<comment type="subcellular location">
    <subcellularLocation>
        <location evidence="1">Cell membrane</location>
        <topology evidence="1">Multi-pass membrane protein</topology>
    </subcellularLocation>
</comment>
<dbReference type="Pfam" id="PF00664">
    <property type="entry name" value="ABC_membrane"/>
    <property type="match status" value="1"/>
</dbReference>
<evidence type="ECO:0000256" key="9">
    <source>
        <dbReference type="ARBA" id="ARBA00023136"/>
    </source>
</evidence>
<proteinExistence type="predicted"/>
<gene>
    <name evidence="13" type="ORF">I6U48_05950</name>
</gene>
<keyword evidence="3" id="KW-1003">Cell membrane</keyword>
<keyword evidence="9 10" id="KW-0472">Membrane</keyword>
<evidence type="ECO:0000259" key="12">
    <source>
        <dbReference type="PROSITE" id="PS50929"/>
    </source>
</evidence>
<feature type="domain" description="ABC transmembrane type-1" evidence="12">
    <location>
        <begin position="181"/>
        <end position="458"/>
    </location>
</feature>
<dbReference type="Pfam" id="PF00005">
    <property type="entry name" value="ABC_tran"/>
    <property type="match status" value="1"/>
</dbReference>
<evidence type="ECO:0000256" key="8">
    <source>
        <dbReference type="ARBA" id="ARBA00022989"/>
    </source>
</evidence>
<name>A0A949TWY3_9CLOT</name>
<dbReference type="GO" id="GO:0005886">
    <property type="term" value="C:plasma membrane"/>
    <property type="evidence" value="ECO:0007669"/>
    <property type="project" value="UniProtKB-SubCell"/>
</dbReference>
<evidence type="ECO:0000259" key="11">
    <source>
        <dbReference type="PROSITE" id="PS50893"/>
    </source>
</evidence>
<evidence type="ECO:0000256" key="1">
    <source>
        <dbReference type="ARBA" id="ARBA00004651"/>
    </source>
</evidence>
<evidence type="ECO:0000256" key="6">
    <source>
        <dbReference type="ARBA" id="ARBA00022807"/>
    </source>
</evidence>
<evidence type="ECO:0000313" key="14">
    <source>
        <dbReference type="Proteomes" id="UP000694308"/>
    </source>
</evidence>
<feature type="transmembrane region" description="Helical" evidence="10">
    <location>
        <begin position="220"/>
        <end position="241"/>
    </location>
</feature>
<keyword evidence="2" id="KW-0813">Transport</keyword>
<dbReference type="InterPro" id="IPR011527">
    <property type="entry name" value="ABC1_TM_dom"/>
</dbReference>
<evidence type="ECO:0000256" key="7">
    <source>
        <dbReference type="ARBA" id="ARBA00022840"/>
    </source>
</evidence>
<feature type="transmembrane region" description="Helical" evidence="10">
    <location>
        <begin position="287"/>
        <end position="309"/>
    </location>
</feature>
<keyword evidence="6" id="KW-0788">Thiol protease</keyword>
<evidence type="ECO:0000256" key="3">
    <source>
        <dbReference type="ARBA" id="ARBA00022475"/>
    </source>
</evidence>
<feature type="transmembrane region" description="Helical" evidence="10">
    <location>
        <begin position="432"/>
        <end position="457"/>
    </location>
</feature>